<dbReference type="Proteomes" id="UP000053477">
    <property type="component" value="Unassembled WGS sequence"/>
</dbReference>
<protein>
    <submittedName>
        <fullName evidence="1">Uncharacterized protein</fullName>
    </submittedName>
</protein>
<keyword evidence="2" id="KW-1185">Reference proteome</keyword>
<name>A0A0H2RRU1_9AGAM</name>
<gene>
    <name evidence="1" type="ORF">SCHPADRAFT_939620</name>
</gene>
<accession>A0A0H2RRU1</accession>
<dbReference type="OrthoDB" id="3054074at2759"/>
<evidence type="ECO:0000313" key="2">
    <source>
        <dbReference type="Proteomes" id="UP000053477"/>
    </source>
</evidence>
<dbReference type="EMBL" id="KQ085945">
    <property type="protein sequence ID" value="KLO14322.1"/>
    <property type="molecule type" value="Genomic_DNA"/>
</dbReference>
<proteinExistence type="predicted"/>
<organism evidence="1 2">
    <name type="scientific">Schizopora paradoxa</name>
    <dbReference type="NCBI Taxonomy" id="27342"/>
    <lineage>
        <taxon>Eukaryota</taxon>
        <taxon>Fungi</taxon>
        <taxon>Dikarya</taxon>
        <taxon>Basidiomycota</taxon>
        <taxon>Agaricomycotina</taxon>
        <taxon>Agaricomycetes</taxon>
        <taxon>Hymenochaetales</taxon>
        <taxon>Schizoporaceae</taxon>
        <taxon>Schizopora</taxon>
    </lineage>
</organism>
<evidence type="ECO:0000313" key="1">
    <source>
        <dbReference type="EMBL" id="KLO14322.1"/>
    </source>
</evidence>
<dbReference type="AlphaFoldDB" id="A0A0H2RRU1"/>
<reference evidence="1 2" key="1">
    <citation type="submission" date="2015-04" db="EMBL/GenBank/DDBJ databases">
        <title>Complete genome sequence of Schizopora paradoxa KUC8140, a cosmopolitan wood degrader in East Asia.</title>
        <authorList>
            <consortium name="DOE Joint Genome Institute"/>
            <person name="Min B."/>
            <person name="Park H."/>
            <person name="Jang Y."/>
            <person name="Kim J.-J."/>
            <person name="Kim K.H."/>
            <person name="Pangilinan J."/>
            <person name="Lipzen A."/>
            <person name="Riley R."/>
            <person name="Grigoriev I.V."/>
            <person name="Spatafora J.W."/>
            <person name="Choi I.-G."/>
        </authorList>
    </citation>
    <scope>NUCLEOTIDE SEQUENCE [LARGE SCALE GENOMIC DNA]</scope>
    <source>
        <strain evidence="1 2">KUC8140</strain>
    </source>
</reference>
<dbReference type="InParanoid" id="A0A0H2RRU1"/>
<sequence>MTEEIPGDEGLLSVPPLSSPFLEELIRDESCAITYSYYSTVSTNYTASNLVGAGRVLGNLFSRAGFSLEKFLEKLARRTSSGREVELSVALQWFLFTDNWVQNGSVKNLEKDCKTLLLAAESMDVDLQVTAFLIIVQSSIWCPIKILSVFKAIFRKRGEISDVAVFSWKRSGVEYSVKWLFWYKLVLRFLSTQSSPVVEAAGKLNDFGSTTLDFSVFERLLLCCVDVTDSLLAYHFIYYRWNGEGLQAYLSKNGFSDPALLVFVRGCLIQWDLYLSHIVKWPLVILHSKEGSSKF</sequence>